<feature type="transmembrane region" description="Helical" evidence="12">
    <location>
        <begin position="25"/>
        <end position="46"/>
    </location>
</feature>
<dbReference type="InterPro" id="IPR004010">
    <property type="entry name" value="Double_Cache_2"/>
</dbReference>
<keyword evidence="7" id="KW-0418">Kinase</keyword>
<dbReference type="Gene3D" id="3.30.450.20">
    <property type="entry name" value="PAS domain"/>
    <property type="match status" value="1"/>
</dbReference>
<keyword evidence="12" id="KW-0472">Membrane</keyword>
<dbReference type="InterPro" id="IPR011006">
    <property type="entry name" value="CheY-like_superfamily"/>
</dbReference>
<dbReference type="SUPFAM" id="SSF52172">
    <property type="entry name" value="CheY-like"/>
    <property type="match status" value="1"/>
</dbReference>
<evidence type="ECO:0000256" key="7">
    <source>
        <dbReference type="ARBA" id="ARBA00022777"/>
    </source>
</evidence>
<dbReference type="Pfam" id="PF00512">
    <property type="entry name" value="HisKA"/>
    <property type="match status" value="1"/>
</dbReference>
<dbReference type="PANTHER" id="PTHR43065:SF46">
    <property type="entry name" value="C4-DICARBOXYLATE TRANSPORT SENSOR PROTEIN DCTB"/>
    <property type="match status" value="1"/>
</dbReference>
<dbReference type="Pfam" id="PF02518">
    <property type="entry name" value="HATPase_c"/>
    <property type="match status" value="1"/>
</dbReference>
<dbReference type="SUPFAM" id="SSF47384">
    <property type="entry name" value="Homodimeric domain of signal transducing histidine kinase"/>
    <property type="match status" value="1"/>
</dbReference>
<evidence type="ECO:0000256" key="12">
    <source>
        <dbReference type="SAM" id="Phobius"/>
    </source>
</evidence>
<dbReference type="EC" id="2.7.13.3" evidence="2"/>
<dbReference type="Pfam" id="PF08269">
    <property type="entry name" value="dCache_2"/>
    <property type="match status" value="1"/>
</dbReference>
<evidence type="ECO:0000256" key="11">
    <source>
        <dbReference type="PROSITE-ProRule" id="PRU00169"/>
    </source>
</evidence>
<dbReference type="PROSITE" id="PS50109">
    <property type="entry name" value="HIS_KIN"/>
    <property type="match status" value="1"/>
</dbReference>
<sequence>MKTDGKNVKWKSKEQREKENRRIRWIFLILFLLVLLGFGGMGYRVWKQYSKDLMQNQYDQLSNSSKILSESLETSMKEYEWDYEMLHNIEVMMQDEAGNYKIQNTDAFMQKMKRYLEEETTYVCDLFWQDENRNFINSLSGKVYADPVCFTETDQGVGIYQMEDDKDQKYLVLHYLEPSENQICMVVNEEAFYANLISSIKVGTNGYVMIKNSEGKIIMHPKGEQWGIDVIEGRKEMYPHLDLSSLEHMIEKQKEGGEGILEYDSYWWTMPNLPKVHKVSAYSSADLGGDFWVVSAVIDYDDMYLPIRQGFTRILFVMLGILLLIIILLIFVGRLVFDRQKSAAEIIYLRELNSLLEEVHQSEENIAHQERLQIMGTMTGGIAHEFNNFLTPIMGYAELLMMELPEDSEEYDSAHEIYEASEKAKDVVRQISTLSRKNVETVYKSIPAQKLMQRAVKMISSVCPPQVTVEEQMNLDHTWILGNTTQINQVLLNISVNAIHAIGKQKGTIRILARRVKRNSLSQELADKLRESWEDYVEIQIQDTGCGMNQETMKHIFDPFFTTKKGGEGTGLGLALAEQIMMSHKGYISVESKPGVGSTFYLYLPAMDTEQKIIVPTASGKYRIVIADDNAKVLKLLEKNFRKIGIEIITCRDVEKLKEYLKEAETDVLYIDETLEDGSGVEFCMSISGKYPQMKKIVMAAHITRELAEAKQHGIIEGYVEKPVSEVTLLDAVRQCEENV</sequence>
<dbReference type="SMART" id="SM00448">
    <property type="entry name" value="REC"/>
    <property type="match status" value="1"/>
</dbReference>
<dbReference type="Gene3D" id="1.10.287.130">
    <property type="match status" value="1"/>
</dbReference>
<dbReference type="Gene3D" id="3.40.50.2300">
    <property type="match status" value="1"/>
</dbReference>
<evidence type="ECO:0000256" key="5">
    <source>
        <dbReference type="ARBA" id="ARBA00022679"/>
    </source>
</evidence>
<organism evidence="15">
    <name type="scientific">[Ruminococcus] torques</name>
    <dbReference type="NCBI Taxonomy" id="33039"/>
    <lineage>
        <taxon>Bacteria</taxon>
        <taxon>Bacillati</taxon>
        <taxon>Bacillota</taxon>
        <taxon>Clostridia</taxon>
        <taxon>Lachnospirales</taxon>
        <taxon>Lachnospiraceae</taxon>
        <taxon>Mediterraneibacter</taxon>
    </lineage>
</organism>
<dbReference type="InterPro" id="IPR003661">
    <property type="entry name" value="HisK_dim/P_dom"/>
</dbReference>
<dbReference type="CDD" id="cd00156">
    <property type="entry name" value="REC"/>
    <property type="match status" value="1"/>
</dbReference>
<feature type="transmembrane region" description="Helical" evidence="12">
    <location>
        <begin position="314"/>
        <end position="337"/>
    </location>
</feature>
<evidence type="ECO:0000256" key="10">
    <source>
        <dbReference type="ARBA" id="ARBA00024867"/>
    </source>
</evidence>
<dbReference type="Gene3D" id="3.30.565.10">
    <property type="entry name" value="Histidine kinase-like ATPase, C-terminal domain"/>
    <property type="match status" value="1"/>
</dbReference>
<keyword evidence="5 15" id="KW-0808">Transferase</keyword>
<comment type="catalytic activity">
    <reaction evidence="1">
        <text>ATP + protein L-histidine = ADP + protein N-phospho-L-histidine.</text>
        <dbReference type="EC" id="2.7.13.3"/>
    </reaction>
</comment>
<keyword evidence="6" id="KW-0547">Nucleotide-binding</keyword>
<dbReference type="InterPro" id="IPR036097">
    <property type="entry name" value="HisK_dim/P_sf"/>
</dbReference>
<accession>A0A6N3DF86</accession>
<dbReference type="RefSeq" id="WP_423248710.1">
    <property type="nucleotide sequence ID" value="NZ_CACRUQ010000015.1"/>
</dbReference>
<dbReference type="EMBL" id="CACRUQ010000015">
    <property type="protein sequence ID" value="VYU27122.1"/>
    <property type="molecule type" value="Genomic_DNA"/>
</dbReference>
<dbReference type="PANTHER" id="PTHR43065">
    <property type="entry name" value="SENSOR HISTIDINE KINASE"/>
    <property type="match status" value="1"/>
</dbReference>
<comment type="function">
    <text evidence="10">May play the central regulatory role in sporulation. It may be an element of the effector pathway responsible for the activation of sporulation genes in response to nutritional stress. Spo0A may act in concert with spo0H (a sigma factor) to control the expression of some genes that are critical to the sporulation process.</text>
</comment>
<dbReference type="SUPFAM" id="SSF55874">
    <property type="entry name" value="ATPase domain of HSP90 chaperone/DNA topoisomerase II/histidine kinase"/>
    <property type="match status" value="1"/>
</dbReference>
<dbReference type="InterPro" id="IPR001789">
    <property type="entry name" value="Sig_transdc_resp-reg_receiver"/>
</dbReference>
<keyword evidence="9" id="KW-0902">Two-component regulatory system</keyword>
<evidence type="ECO:0000256" key="6">
    <source>
        <dbReference type="ARBA" id="ARBA00022741"/>
    </source>
</evidence>
<keyword evidence="12" id="KW-1133">Transmembrane helix</keyword>
<gene>
    <name evidence="15" type="primary">virA</name>
    <name evidence="15" type="ORF">RTLFYP15_01938</name>
</gene>
<dbReference type="InterPro" id="IPR003594">
    <property type="entry name" value="HATPase_dom"/>
</dbReference>
<dbReference type="SMART" id="SM00387">
    <property type="entry name" value="HATPase_c"/>
    <property type="match status" value="1"/>
</dbReference>
<dbReference type="PROSITE" id="PS50110">
    <property type="entry name" value="RESPONSE_REGULATORY"/>
    <property type="match status" value="1"/>
</dbReference>
<dbReference type="CDD" id="cd00082">
    <property type="entry name" value="HisKA"/>
    <property type="match status" value="1"/>
</dbReference>
<proteinExistence type="predicted"/>
<dbReference type="GO" id="GO:0000155">
    <property type="term" value="F:phosphorelay sensor kinase activity"/>
    <property type="evidence" value="ECO:0007669"/>
    <property type="project" value="InterPro"/>
</dbReference>
<keyword evidence="12" id="KW-0812">Transmembrane</keyword>
<dbReference type="SMART" id="SM00388">
    <property type="entry name" value="HisKA"/>
    <property type="match status" value="1"/>
</dbReference>
<keyword evidence="4 11" id="KW-0597">Phosphoprotein</keyword>
<evidence type="ECO:0000259" key="13">
    <source>
        <dbReference type="PROSITE" id="PS50109"/>
    </source>
</evidence>
<dbReference type="InterPro" id="IPR005467">
    <property type="entry name" value="His_kinase_dom"/>
</dbReference>
<feature type="domain" description="Response regulatory" evidence="14">
    <location>
        <begin position="623"/>
        <end position="737"/>
    </location>
</feature>
<reference evidence="15" key="1">
    <citation type="submission" date="2019-11" db="EMBL/GenBank/DDBJ databases">
        <authorList>
            <person name="Feng L."/>
        </authorList>
    </citation>
    <scope>NUCLEOTIDE SEQUENCE</scope>
    <source>
        <strain evidence="15">RtorquesLFYP15</strain>
    </source>
</reference>
<dbReference type="GO" id="GO:0005524">
    <property type="term" value="F:ATP binding"/>
    <property type="evidence" value="ECO:0007669"/>
    <property type="project" value="UniProtKB-KW"/>
</dbReference>
<name>A0A6N3DF86_9FIRM</name>
<dbReference type="AlphaFoldDB" id="A0A6N3DF86"/>
<dbReference type="PRINTS" id="PR00344">
    <property type="entry name" value="BCTRLSENSOR"/>
</dbReference>
<evidence type="ECO:0000256" key="3">
    <source>
        <dbReference type="ARBA" id="ARBA00018672"/>
    </source>
</evidence>
<protein>
    <recommendedName>
        <fullName evidence="3">Stage 0 sporulation protein A homolog</fullName>
        <ecNumber evidence="2">2.7.13.3</ecNumber>
    </recommendedName>
</protein>
<evidence type="ECO:0000256" key="8">
    <source>
        <dbReference type="ARBA" id="ARBA00022840"/>
    </source>
</evidence>
<keyword evidence="8" id="KW-0067">ATP-binding</keyword>
<feature type="domain" description="Histidine kinase" evidence="13">
    <location>
        <begin position="381"/>
        <end position="608"/>
    </location>
</feature>
<evidence type="ECO:0000259" key="14">
    <source>
        <dbReference type="PROSITE" id="PS50110"/>
    </source>
</evidence>
<evidence type="ECO:0000313" key="15">
    <source>
        <dbReference type="EMBL" id="VYU27122.1"/>
    </source>
</evidence>
<evidence type="ECO:0000256" key="4">
    <source>
        <dbReference type="ARBA" id="ARBA00022553"/>
    </source>
</evidence>
<evidence type="ECO:0000256" key="1">
    <source>
        <dbReference type="ARBA" id="ARBA00000085"/>
    </source>
</evidence>
<feature type="modified residue" description="4-aspartylphosphate" evidence="11">
    <location>
        <position position="672"/>
    </location>
</feature>
<evidence type="ECO:0000256" key="9">
    <source>
        <dbReference type="ARBA" id="ARBA00023012"/>
    </source>
</evidence>
<evidence type="ECO:0000256" key="2">
    <source>
        <dbReference type="ARBA" id="ARBA00012438"/>
    </source>
</evidence>
<dbReference type="InterPro" id="IPR036890">
    <property type="entry name" value="HATPase_C_sf"/>
</dbReference>
<dbReference type="Pfam" id="PF00072">
    <property type="entry name" value="Response_reg"/>
    <property type="match status" value="1"/>
</dbReference>
<dbReference type="InterPro" id="IPR004358">
    <property type="entry name" value="Sig_transdc_His_kin-like_C"/>
</dbReference>